<organism evidence="2 3">
    <name type="scientific">Drosophila simulans</name>
    <name type="common">Fruit fly</name>
    <dbReference type="NCBI Taxonomy" id="7240"/>
    <lineage>
        <taxon>Eukaryota</taxon>
        <taxon>Metazoa</taxon>
        <taxon>Ecdysozoa</taxon>
        <taxon>Arthropoda</taxon>
        <taxon>Hexapoda</taxon>
        <taxon>Insecta</taxon>
        <taxon>Pterygota</taxon>
        <taxon>Neoptera</taxon>
        <taxon>Endopterygota</taxon>
        <taxon>Diptera</taxon>
        <taxon>Brachycera</taxon>
        <taxon>Muscomorpha</taxon>
        <taxon>Ephydroidea</taxon>
        <taxon>Drosophilidae</taxon>
        <taxon>Drosophila</taxon>
        <taxon>Sophophora</taxon>
    </lineage>
</organism>
<proteinExistence type="predicted"/>
<evidence type="ECO:0000313" key="2">
    <source>
        <dbReference type="EMBL" id="EDX08940.1"/>
    </source>
</evidence>
<feature type="compositionally biased region" description="Basic and acidic residues" evidence="1">
    <location>
        <begin position="15"/>
        <end position="28"/>
    </location>
</feature>
<accession>B4QNH7</accession>
<dbReference type="EMBL" id="CM000363">
    <property type="protein sequence ID" value="EDX08940.1"/>
    <property type="molecule type" value="Genomic_DNA"/>
</dbReference>
<evidence type="ECO:0000313" key="3">
    <source>
        <dbReference type="Proteomes" id="UP000000304"/>
    </source>
</evidence>
<feature type="region of interest" description="Disordered" evidence="1">
    <location>
        <begin position="1"/>
        <end position="31"/>
    </location>
</feature>
<protein>
    <submittedName>
        <fullName evidence="2">GD13683</fullName>
    </submittedName>
</protein>
<keyword evidence="3" id="KW-1185">Reference proteome</keyword>
<dbReference type="AlphaFoldDB" id="B4QNH7"/>
<dbReference type="HOGENOM" id="CLU_2742787_0_0_1"/>
<evidence type="ECO:0000256" key="1">
    <source>
        <dbReference type="SAM" id="MobiDB-lite"/>
    </source>
</evidence>
<name>B4QNH7_DROSI</name>
<dbReference type="SMR" id="B4QNH7"/>
<reference evidence="2 3" key="1">
    <citation type="journal article" date="2007" name="Nature">
        <title>Evolution of genes and genomes on the Drosophila phylogeny.</title>
        <authorList>
            <consortium name="Drosophila 12 Genomes Consortium"/>
            <person name="Clark A.G."/>
            <person name="Eisen M.B."/>
            <person name="Smith D.R."/>
            <person name="Bergman C.M."/>
            <person name="Oliver B."/>
            <person name="Markow T.A."/>
            <person name="Kaufman T.C."/>
            <person name="Kellis M."/>
            <person name="Gelbart W."/>
            <person name="Iyer V.N."/>
            <person name="Pollard D.A."/>
            <person name="Sackton T.B."/>
            <person name="Larracuente A.M."/>
            <person name="Singh N.D."/>
            <person name="Abad J.P."/>
            <person name="Abt D.N."/>
            <person name="Adryan B."/>
            <person name="Aguade M."/>
            <person name="Akashi H."/>
            <person name="Anderson W.W."/>
            <person name="Aquadro C.F."/>
            <person name="Ardell D.H."/>
            <person name="Arguello R."/>
            <person name="Artieri C.G."/>
            <person name="Barbash D.A."/>
            <person name="Barker D."/>
            <person name="Barsanti P."/>
            <person name="Batterham P."/>
            <person name="Batzoglou S."/>
            <person name="Begun D."/>
            <person name="Bhutkar A."/>
            <person name="Blanco E."/>
            <person name="Bosak S.A."/>
            <person name="Bradley R.K."/>
            <person name="Brand A.D."/>
            <person name="Brent M.R."/>
            <person name="Brooks A.N."/>
            <person name="Brown R.H."/>
            <person name="Butlin R.K."/>
            <person name="Caggese C."/>
            <person name="Calvi B.R."/>
            <person name="Bernardo de Carvalho A."/>
            <person name="Caspi A."/>
            <person name="Castrezana S."/>
            <person name="Celniker S.E."/>
            <person name="Chang J.L."/>
            <person name="Chapple C."/>
            <person name="Chatterji S."/>
            <person name="Chinwalla A."/>
            <person name="Civetta A."/>
            <person name="Clifton S.W."/>
            <person name="Comeron J.M."/>
            <person name="Costello J.C."/>
            <person name="Coyne J.A."/>
            <person name="Daub J."/>
            <person name="David R.G."/>
            <person name="Delcher A.L."/>
            <person name="Delehaunty K."/>
            <person name="Do C.B."/>
            <person name="Ebling H."/>
            <person name="Edwards K."/>
            <person name="Eickbush T."/>
            <person name="Evans J.D."/>
            <person name="Filipski A."/>
            <person name="Findeiss S."/>
            <person name="Freyhult E."/>
            <person name="Fulton L."/>
            <person name="Fulton R."/>
            <person name="Garcia A.C."/>
            <person name="Gardiner A."/>
            <person name="Garfield D.A."/>
            <person name="Garvin B.E."/>
            <person name="Gibson G."/>
            <person name="Gilbert D."/>
            <person name="Gnerre S."/>
            <person name="Godfrey J."/>
            <person name="Good R."/>
            <person name="Gotea V."/>
            <person name="Gravely B."/>
            <person name="Greenberg A.J."/>
            <person name="Griffiths-Jones S."/>
            <person name="Gross S."/>
            <person name="Guigo R."/>
            <person name="Gustafson E.A."/>
            <person name="Haerty W."/>
            <person name="Hahn M.W."/>
            <person name="Halligan D.L."/>
            <person name="Halpern A.L."/>
            <person name="Halter G.M."/>
            <person name="Han M.V."/>
            <person name="Heger A."/>
            <person name="Hillier L."/>
            <person name="Hinrichs A.S."/>
            <person name="Holmes I."/>
            <person name="Hoskins R.A."/>
            <person name="Hubisz M.J."/>
            <person name="Hultmark D."/>
            <person name="Huntley M.A."/>
            <person name="Jaffe D.B."/>
            <person name="Jagadeeshan S."/>
            <person name="Jeck W.R."/>
            <person name="Johnson J."/>
            <person name="Jones C.D."/>
            <person name="Jordan W.C."/>
            <person name="Karpen G.H."/>
            <person name="Kataoka E."/>
            <person name="Keightley P.D."/>
            <person name="Kheradpour P."/>
            <person name="Kirkness E.F."/>
            <person name="Koerich L.B."/>
            <person name="Kristiansen K."/>
            <person name="Kudrna D."/>
            <person name="Kulathinal R.J."/>
            <person name="Kumar S."/>
            <person name="Kwok R."/>
            <person name="Lander E."/>
            <person name="Langley C.H."/>
            <person name="Lapoint R."/>
            <person name="Lazzaro B.P."/>
            <person name="Lee S.J."/>
            <person name="Levesque L."/>
            <person name="Li R."/>
            <person name="Lin C.F."/>
            <person name="Lin M.F."/>
            <person name="Lindblad-Toh K."/>
            <person name="Llopart A."/>
            <person name="Long M."/>
            <person name="Low L."/>
            <person name="Lozovsky E."/>
            <person name="Lu J."/>
            <person name="Luo M."/>
            <person name="Machado C.A."/>
            <person name="Makalowski W."/>
            <person name="Marzo M."/>
            <person name="Matsuda M."/>
            <person name="Matzkin L."/>
            <person name="McAllister B."/>
            <person name="McBride C.S."/>
            <person name="McKernan B."/>
            <person name="McKernan K."/>
            <person name="Mendez-Lago M."/>
            <person name="Minx P."/>
            <person name="Mollenhauer M.U."/>
            <person name="Montooth K."/>
            <person name="Mount S.M."/>
            <person name="Mu X."/>
            <person name="Myers E."/>
            <person name="Negre B."/>
            <person name="Newfeld S."/>
            <person name="Nielsen R."/>
            <person name="Noor M.A."/>
            <person name="O'Grady P."/>
            <person name="Pachter L."/>
            <person name="Papaceit M."/>
            <person name="Parisi M.J."/>
            <person name="Parisi M."/>
            <person name="Parts L."/>
            <person name="Pedersen J.S."/>
            <person name="Pesole G."/>
            <person name="Phillippy A.M."/>
            <person name="Ponting C.P."/>
            <person name="Pop M."/>
            <person name="Porcelli D."/>
            <person name="Powell J.R."/>
            <person name="Prohaska S."/>
            <person name="Pruitt K."/>
            <person name="Puig M."/>
            <person name="Quesneville H."/>
            <person name="Ram K.R."/>
            <person name="Rand D."/>
            <person name="Rasmussen M.D."/>
            <person name="Reed L.K."/>
            <person name="Reenan R."/>
            <person name="Reily A."/>
            <person name="Remington K.A."/>
            <person name="Rieger T.T."/>
            <person name="Ritchie M.G."/>
            <person name="Robin C."/>
            <person name="Rogers Y.H."/>
            <person name="Rohde C."/>
            <person name="Rozas J."/>
            <person name="Rubenfield M.J."/>
            <person name="Ruiz A."/>
            <person name="Russo S."/>
            <person name="Salzberg S.L."/>
            <person name="Sanchez-Gracia A."/>
            <person name="Saranga D.J."/>
            <person name="Sato H."/>
            <person name="Schaeffer S.W."/>
            <person name="Schatz M.C."/>
            <person name="Schlenke T."/>
            <person name="Schwartz R."/>
            <person name="Segarra C."/>
            <person name="Singh R.S."/>
            <person name="Sirot L."/>
            <person name="Sirota M."/>
            <person name="Sisneros N.B."/>
            <person name="Smith C.D."/>
            <person name="Smith T.F."/>
            <person name="Spieth J."/>
            <person name="Stage D.E."/>
            <person name="Stark A."/>
            <person name="Stephan W."/>
            <person name="Strausberg R.L."/>
            <person name="Strempel S."/>
            <person name="Sturgill D."/>
            <person name="Sutton G."/>
            <person name="Sutton G.G."/>
            <person name="Tao W."/>
            <person name="Teichmann S."/>
            <person name="Tobari Y.N."/>
            <person name="Tomimura Y."/>
            <person name="Tsolas J.M."/>
            <person name="Valente V.L."/>
            <person name="Venter E."/>
            <person name="Venter J.C."/>
            <person name="Vicario S."/>
            <person name="Vieira F.G."/>
            <person name="Vilella A.J."/>
            <person name="Villasante A."/>
            <person name="Walenz B."/>
            <person name="Wang J."/>
            <person name="Wasserman M."/>
            <person name="Watts T."/>
            <person name="Wilson D."/>
            <person name="Wilson R.K."/>
            <person name="Wing R.A."/>
            <person name="Wolfner M.F."/>
            <person name="Wong A."/>
            <person name="Wong G.K."/>
            <person name="Wu C.I."/>
            <person name="Wu G."/>
            <person name="Yamamoto D."/>
            <person name="Yang H.P."/>
            <person name="Yang S.P."/>
            <person name="Yorke J.A."/>
            <person name="Yoshida K."/>
            <person name="Zdobnov E."/>
            <person name="Zhang P."/>
            <person name="Zhang Y."/>
            <person name="Zimin A.V."/>
            <person name="Baldwin J."/>
            <person name="Abdouelleil A."/>
            <person name="Abdulkadir J."/>
            <person name="Abebe A."/>
            <person name="Abera B."/>
            <person name="Abreu J."/>
            <person name="Acer S.C."/>
            <person name="Aftuck L."/>
            <person name="Alexander A."/>
            <person name="An P."/>
            <person name="Anderson E."/>
            <person name="Anderson S."/>
            <person name="Arachi H."/>
            <person name="Azer M."/>
            <person name="Bachantsang P."/>
            <person name="Barry A."/>
            <person name="Bayul T."/>
            <person name="Berlin A."/>
            <person name="Bessette D."/>
            <person name="Bloom T."/>
            <person name="Blye J."/>
            <person name="Boguslavskiy L."/>
            <person name="Bonnet C."/>
            <person name="Boukhgalter B."/>
            <person name="Bourzgui I."/>
            <person name="Brown A."/>
            <person name="Cahill P."/>
            <person name="Channer S."/>
            <person name="Cheshatsang Y."/>
            <person name="Chuda L."/>
            <person name="Citroen M."/>
            <person name="Collymore A."/>
            <person name="Cooke P."/>
            <person name="Costello M."/>
            <person name="D'Aco K."/>
            <person name="Daza R."/>
            <person name="De Haan G."/>
            <person name="DeGray S."/>
            <person name="DeMaso C."/>
            <person name="Dhargay N."/>
            <person name="Dooley K."/>
            <person name="Dooley E."/>
            <person name="Doricent M."/>
            <person name="Dorje P."/>
            <person name="Dorjee K."/>
            <person name="Dupes A."/>
            <person name="Elong R."/>
            <person name="Falk J."/>
            <person name="Farina A."/>
            <person name="Faro S."/>
            <person name="Ferguson D."/>
            <person name="Fisher S."/>
            <person name="Foley C.D."/>
            <person name="Franke A."/>
            <person name="Friedrich D."/>
            <person name="Gadbois L."/>
            <person name="Gearin G."/>
            <person name="Gearin C.R."/>
            <person name="Giannoukos G."/>
            <person name="Goode T."/>
            <person name="Graham J."/>
            <person name="Grandbois E."/>
            <person name="Grewal S."/>
            <person name="Gyaltsen K."/>
            <person name="Hafez N."/>
            <person name="Hagos B."/>
            <person name="Hall J."/>
            <person name="Henson C."/>
            <person name="Hollinger A."/>
            <person name="Honan T."/>
            <person name="Huard M.D."/>
            <person name="Hughes L."/>
            <person name="Hurhula B."/>
            <person name="Husby M.E."/>
            <person name="Kamat A."/>
            <person name="Kanga B."/>
            <person name="Kashin S."/>
            <person name="Khazanovich D."/>
            <person name="Kisner P."/>
            <person name="Lance K."/>
            <person name="Lara M."/>
            <person name="Lee W."/>
            <person name="Lennon N."/>
            <person name="Letendre F."/>
            <person name="LeVine R."/>
            <person name="Lipovsky A."/>
            <person name="Liu X."/>
            <person name="Liu J."/>
            <person name="Liu S."/>
            <person name="Lokyitsang T."/>
            <person name="Lokyitsang Y."/>
            <person name="Lubonja R."/>
            <person name="Lui A."/>
            <person name="MacDonald P."/>
            <person name="Magnisalis V."/>
            <person name="Maru K."/>
            <person name="Matthews C."/>
            <person name="McCusker W."/>
            <person name="McDonough S."/>
            <person name="Mehta T."/>
            <person name="Meldrim J."/>
            <person name="Meneus L."/>
            <person name="Mihai O."/>
            <person name="Mihalev A."/>
            <person name="Mihova T."/>
            <person name="Mittelman R."/>
            <person name="Mlenga V."/>
            <person name="Montmayeur A."/>
            <person name="Mulrain L."/>
            <person name="Navidi A."/>
            <person name="Naylor J."/>
            <person name="Negash T."/>
            <person name="Nguyen T."/>
            <person name="Nguyen N."/>
            <person name="Nicol R."/>
            <person name="Norbu C."/>
            <person name="Norbu N."/>
            <person name="Novod N."/>
            <person name="O'Neill B."/>
            <person name="Osman S."/>
            <person name="Markiewicz E."/>
            <person name="Oyono O.L."/>
            <person name="Patti C."/>
            <person name="Phunkhang P."/>
            <person name="Pierre F."/>
            <person name="Priest M."/>
            <person name="Raghuraman S."/>
            <person name="Rege F."/>
            <person name="Reyes R."/>
            <person name="Rise C."/>
            <person name="Rogov P."/>
            <person name="Ross K."/>
            <person name="Ryan E."/>
            <person name="Settipalli S."/>
            <person name="Shea T."/>
            <person name="Sherpa N."/>
            <person name="Shi L."/>
            <person name="Shih D."/>
            <person name="Sparrow T."/>
            <person name="Spaulding J."/>
            <person name="Stalker J."/>
            <person name="Stange-Thomann N."/>
            <person name="Stavropoulos S."/>
            <person name="Stone C."/>
            <person name="Strader C."/>
            <person name="Tesfaye S."/>
            <person name="Thomson T."/>
            <person name="Thoulutsang Y."/>
            <person name="Thoulutsang D."/>
            <person name="Topham K."/>
            <person name="Topping I."/>
            <person name="Tsamla T."/>
            <person name="Vassiliev H."/>
            <person name="Vo A."/>
            <person name="Wangchuk T."/>
            <person name="Wangdi T."/>
            <person name="Weiand M."/>
            <person name="Wilkinson J."/>
            <person name="Wilson A."/>
            <person name="Yadav S."/>
            <person name="Young G."/>
            <person name="Yu Q."/>
            <person name="Zembek L."/>
            <person name="Zhong D."/>
            <person name="Zimmer A."/>
            <person name="Zwirko Z."/>
            <person name="Jaffe D.B."/>
            <person name="Alvarez P."/>
            <person name="Brockman W."/>
            <person name="Butler J."/>
            <person name="Chin C."/>
            <person name="Gnerre S."/>
            <person name="Grabherr M."/>
            <person name="Kleber M."/>
            <person name="Mauceli E."/>
            <person name="MacCallum I."/>
        </authorList>
    </citation>
    <scope>NUCLEOTIDE SEQUENCE [LARGE SCALE GENOMIC DNA]</scope>
    <source>
        <strain evidence="3">white501</strain>
    </source>
</reference>
<gene>
    <name evidence="2" type="primary">Dsim\GD13683</name>
    <name evidence="2" type="ORF">Dsim_GD13683</name>
</gene>
<sequence>MAKIKKKEAKAKPLTRKEQRKQKSEFKKQNKRLYFAGKTNGTQRVAAAAKALAAQSLLAKTKRKNGARSRK</sequence>
<dbReference type="Proteomes" id="UP000000304">
    <property type="component" value="Chromosome 3L"/>
</dbReference>
<dbReference type="STRING" id="7240.B4QNH7"/>